<sequence>MGTYDDPIGALLIGTWVSSLLEMLIITNTIEYYTNFPKDSLFKKIFIGAVVVVDFISLVSAYITVYLVCVTFWGDEVAIQKQFWSIPMCLASTGLVTIFSQGFLIYRVWILSKNWLIMILLSLGALAAMACVTTAAGFFGTYREYSERHRASVAVIVWLATTTATDIGITGVLIFWLYNMKTTFKHTENIIRRLIRVAVQTGSASSLIAIGVLISYIINDASNIESGITFVLSRTYVLTLLYNVNVRSSNQALLMPSHGTSDLERASAPVVSFSEIHVHRTAHVHIDEDYPMKPSTRKTVTAFNHDDLGSNKIENEIDTESDQASQPKQ</sequence>
<proteinExistence type="predicted"/>
<dbReference type="GeneID" id="66072157"/>
<keyword evidence="2" id="KW-0472">Membrane</keyword>
<dbReference type="AlphaFoldDB" id="A0A9P7RLP1"/>
<dbReference type="KEGG" id="more:E1B28_003081"/>
<feature type="transmembrane region" description="Helical" evidence="2">
    <location>
        <begin position="85"/>
        <end position="106"/>
    </location>
</feature>
<dbReference type="InterPro" id="IPR045339">
    <property type="entry name" value="DUF6534"/>
</dbReference>
<name>A0A9P7RLP1_9AGAR</name>
<evidence type="ECO:0000259" key="3">
    <source>
        <dbReference type="Pfam" id="PF20152"/>
    </source>
</evidence>
<feature type="transmembrane region" description="Helical" evidence="2">
    <location>
        <begin position="115"/>
        <end position="139"/>
    </location>
</feature>
<dbReference type="EMBL" id="CM032191">
    <property type="protein sequence ID" value="KAG7085521.1"/>
    <property type="molecule type" value="Genomic_DNA"/>
</dbReference>
<feature type="transmembrane region" description="Helical" evidence="2">
    <location>
        <begin position="151"/>
        <end position="177"/>
    </location>
</feature>
<feature type="transmembrane region" description="Helical" evidence="2">
    <location>
        <begin position="197"/>
        <end position="218"/>
    </location>
</feature>
<feature type="transmembrane region" description="Helical" evidence="2">
    <location>
        <begin position="12"/>
        <end position="33"/>
    </location>
</feature>
<evidence type="ECO:0000256" key="2">
    <source>
        <dbReference type="SAM" id="Phobius"/>
    </source>
</evidence>
<keyword evidence="2" id="KW-1133">Transmembrane helix</keyword>
<accession>A0A9P7RLP1</accession>
<evidence type="ECO:0000256" key="1">
    <source>
        <dbReference type="SAM" id="MobiDB-lite"/>
    </source>
</evidence>
<reference evidence="4" key="1">
    <citation type="journal article" date="2021" name="Genome Biol. Evol.">
        <title>The assembled and annotated genome of the fairy-ring fungus Marasmius oreades.</title>
        <authorList>
            <person name="Hiltunen M."/>
            <person name="Ament-Velasquez S.L."/>
            <person name="Johannesson H."/>
        </authorList>
    </citation>
    <scope>NUCLEOTIDE SEQUENCE</scope>
    <source>
        <strain evidence="4">03SP1</strain>
    </source>
</reference>
<keyword evidence="2" id="KW-0812">Transmembrane</keyword>
<protein>
    <recommendedName>
        <fullName evidence="3">DUF6534 domain-containing protein</fullName>
    </recommendedName>
</protein>
<organism evidence="4 5">
    <name type="scientific">Marasmius oreades</name>
    <name type="common">fairy-ring Marasmius</name>
    <dbReference type="NCBI Taxonomy" id="181124"/>
    <lineage>
        <taxon>Eukaryota</taxon>
        <taxon>Fungi</taxon>
        <taxon>Dikarya</taxon>
        <taxon>Basidiomycota</taxon>
        <taxon>Agaricomycotina</taxon>
        <taxon>Agaricomycetes</taxon>
        <taxon>Agaricomycetidae</taxon>
        <taxon>Agaricales</taxon>
        <taxon>Marasmiineae</taxon>
        <taxon>Marasmiaceae</taxon>
        <taxon>Marasmius</taxon>
    </lineage>
</organism>
<dbReference type="PANTHER" id="PTHR40465:SF1">
    <property type="entry name" value="DUF6534 DOMAIN-CONTAINING PROTEIN"/>
    <property type="match status" value="1"/>
</dbReference>
<dbReference type="Proteomes" id="UP001049176">
    <property type="component" value="Chromosome 11"/>
</dbReference>
<dbReference type="RefSeq" id="XP_043001992.1">
    <property type="nucleotide sequence ID" value="XM_043160037.1"/>
</dbReference>
<keyword evidence="5" id="KW-1185">Reference proteome</keyword>
<gene>
    <name evidence="4" type="ORF">E1B28_003081</name>
</gene>
<evidence type="ECO:0000313" key="4">
    <source>
        <dbReference type="EMBL" id="KAG7085521.1"/>
    </source>
</evidence>
<feature type="compositionally biased region" description="Basic and acidic residues" evidence="1">
    <location>
        <begin position="304"/>
        <end position="315"/>
    </location>
</feature>
<dbReference type="Pfam" id="PF20152">
    <property type="entry name" value="DUF6534"/>
    <property type="match status" value="1"/>
</dbReference>
<dbReference type="OrthoDB" id="3203775at2759"/>
<feature type="transmembrane region" description="Helical" evidence="2">
    <location>
        <begin position="45"/>
        <end position="73"/>
    </location>
</feature>
<dbReference type="PANTHER" id="PTHR40465">
    <property type="entry name" value="CHROMOSOME 1, WHOLE GENOME SHOTGUN SEQUENCE"/>
    <property type="match status" value="1"/>
</dbReference>
<feature type="region of interest" description="Disordered" evidence="1">
    <location>
        <begin position="302"/>
        <end position="329"/>
    </location>
</feature>
<feature type="transmembrane region" description="Helical" evidence="2">
    <location>
        <begin position="224"/>
        <end position="244"/>
    </location>
</feature>
<feature type="domain" description="DUF6534" evidence="3">
    <location>
        <begin position="163"/>
        <end position="249"/>
    </location>
</feature>
<evidence type="ECO:0000313" key="5">
    <source>
        <dbReference type="Proteomes" id="UP001049176"/>
    </source>
</evidence>
<comment type="caution">
    <text evidence="4">The sequence shown here is derived from an EMBL/GenBank/DDBJ whole genome shotgun (WGS) entry which is preliminary data.</text>
</comment>